<dbReference type="PANTHER" id="PTHR11458:SF0">
    <property type="entry name" value="DELTA-AMINOLEVULINIC ACID DEHYDRATASE"/>
    <property type="match status" value="1"/>
</dbReference>
<dbReference type="CDD" id="cd00384">
    <property type="entry name" value="ALAD_PBGS"/>
    <property type="match status" value="1"/>
</dbReference>
<accession>A0ABR9ZS27</accession>
<dbReference type="PIRSF" id="PIRSF001415">
    <property type="entry name" value="Porphbilin_synth"/>
    <property type="match status" value="1"/>
</dbReference>
<keyword evidence="8 11" id="KW-0627">Porphyrin biosynthesis</keyword>
<dbReference type="EC" id="4.2.1.24" evidence="4 11"/>
<evidence type="ECO:0000256" key="7">
    <source>
        <dbReference type="ARBA" id="ARBA00023239"/>
    </source>
</evidence>
<dbReference type="Gene3D" id="3.20.20.70">
    <property type="entry name" value="Aldolase class I"/>
    <property type="match status" value="1"/>
</dbReference>
<evidence type="ECO:0000256" key="2">
    <source>
        <dbReference type="ARBA" id="ARBA00008055"/>
    </source>
</evidence>
<dbReference type="SMART" id="SM01004">
    <property type="entry name" value="ALAD"/>
    <property type="match status" value="1"/>
</dbReference>
<evidence type="ECO:0000256" key="5">
    <source>
        <dbReference type="ARBA" id="ARBA00020771"/>
    </source>
</evidence>
<comment type="catalytic activity">
    <reaction evidence="10 11">
        <text>2 5-aminolevulinate = porphobilinogen + 2 H2O + H(+)</text>
        <dbReference type="Rhea" id="RHEA:24064"/>
        <dbReference type="ChEBI" id="CHEBI:15377"/>
        <dbReference type="ChEBI" id="CHEBI:15378"/>
        <dbReference type="ChEBI" id="CHEBI:58126"/>
        <dbReference type="ChEBI" id="CHEBI:356416"/>
        <dbReference type="EC" id="4.2.1.24"/>
    </reaction>
</comment>
<keyword evidence="6" id="KW-0350">Heme biosynthesis</keyword>
<evidence type="ECO:0000256" key="12">
    <source>
        <dbReference type="RuleBase" id="RU004161"/>
    </source>
</evidence>
<dbReference type="PROSITE" id="PS00169">
    <property type="entry name" value="D_ALA_DEHYDRATASE"/>
    <property type="match status" value="1"/>
</dbReference>
<protein>
    <recommendedName>
        <fullName evidence="5 11">Delta-aminolevulinic acid dehydratase</fullName>
        <ecNumber evidence="4 11">4.2.1.24</ecNumber>
    </recommendedName>
</protein>
<comment type="function">
    <text evidence="9">Catalyzes an early step in the biosynthesis of tetrapyrroles. Binds two molecules of 5-aminolevulinate per subunit, each at a distinct site, and catalyzes their condensation to form porphobilinogen.</text>
</comment>
<evidence type="ECO:0000256" key="3">
    <source>
        <dbReference type="ARBA" id="ARBA00011823"/>
    </source>
</evidence>
<evidence type="ECO:0000256" key="10">
    <source>
        <dbReference type="ARBA" id="ARBA00047651"/>
    </source>
</evidence>
<comment type="pathway">
    <text evidence="1">Porphyrin-containing compound metabolism; protoporphyrin-IX biosynthesis; coproporphyrinogen-III from 5-aminolevulinate: step 1/4.</text>
</comment>
<comment type="subunit">
    <text evidence="3 11">Homooctamer.</text>
</comment>
<gene>
    <name evidence="13" type="primary">hemB</name>
    <name evidence="13" type="ORF">ISU02_08945</name>
</gene>
<evidence type="ECO:0000313" key="13">
    <source>
        <dbReference type="EMBL" id="MBF4693245.1"/>
    </source>
</evidence>
<dbReference type="EMBL" id="JADKNH010000005">
    <property type="protein sequence ID" value="MBF4693245.1"/>
    <property type="molecule type" value="Genomic_DNA"/>
</dbReference>
<proteinExistence type="inferred from homology"/>
<evidence type="ECO:0000256" key="11">
    <source>
        <dbReference type="RuleBase" id="RU000515"/>
    </source>
</evidence>
<dbReference type="SUPFAM" id="SSF51569">
    <property type="entry name" value="Aldolase"/>
    <property type="match status" value="1"/>
</dbReference>
<evidence type="ECO:0000256" key="6">
    <source>
        <dbReference type="ARBA" id="ARBA00023133"/>
    </source>
</evidence>
<comment type="caution">
    <text evidence="13">The sequence shown here is derived from an EMBL/GenBank/DDBJ whole genome shotgun (WGS) entry which is preliminary data.</text>
</comment>
<comment type="similarity">
    <text evidence="2 12">Belongs to the ALAD family.</text>
</comment>
<dbReference type="RefSeq" id="WP_194701490.1">
    <property type="nucleotide sequence ID" value="NZ_JADKNH010000005.1"/>
</dbReference>
<organism evidence="13 14">
    <name type="scientific">Fusibacter ferrireducens</name>
    <dbReference type="NCBI Taxonomy" id="2785058"/>
    <lineage>
        <taxon>Bacteria</taxon>
        <taxon>Bacillati</taxon>
        <taxon>Bacillota</taxon>
        <taxon>Clostridia</taxon>
        <taxon>Eubacteriales</taxon>
        <taxon>Eubacteriales Family XII. Incertae Sedis</taxon>
        <taxon>Fusibacter</taxon>
    </lineage>
</organism>
<evidence type="ECO:0000256" key="1">
    <source>
        <dbReference type="ARBA" id="ARBA00004694"/>
    </source>
</evidence>
<reference evidence="13 14" key="1">
    <citation type="submission" date="2020-11" db="EMBL/GenBank/DDBJ databases">
        <title>Fusibacter basophilias sp. nov.</title>
        <authorList>
            <person name="Qiu D."/>
        </authorList>
    </citation>
    <scope>NUCLEOTIDE SEQUENCE [LARGE SCALE GENOMIC DNA]</scope>
    <source>
        <strain evidence="13 14">Q10-2</strain>
    </source>
</reference>
<name>A0ABR9ZS27_9FIRM</name>
<dbReference type="InterPro" id="IPR001731">
    <property type="entry name" value="ALAD"/>
</dbReference>
<keyword evidence="14" id="KW-1185">Reference proteome</keyword>
<evidence type="ECO:0000256" key="9">
    <source>
        <dbReference type="ARBA" id="ARBA00025628"/>
    </source>
</evidence>
<dbReference type="NCBIfam" id="NF006762">
    <property type="entry name" value="PRK09283.1"/>
    <property type="match status" value="1"/>
</dbReference>
<dbReference type="PANTHER" id="PTHR11458">
    <property type="entry name" value="DELTA-AMINOLEVULINIC ACID DEHYDRATASE"/>
    <property type="match status" value="1"/>
</dbReference>
<dbReference type="GO" id="GO:0004655">
    <property type="term" value="F:porphobilinogen synthase activity"/>
    <property type="evidence" value="ECO:0007669"/>
    <property type="project" value="UniProtKB-EC"/>
</dbReference>
<evidence type="ECO:0000256" key="4">
    <source>
        <dbReference type="ARBA" id="ARBA00012053"/>
    </source>
</evidence>
<evidence type="ECO:0000256" key="8">
    <source>
        <dbReference type="ARBA" id="ARBA00023244"/>
    </source>
</evidence>
<dbReference type="PRINTS" id="PR00144">
    <property type="entry name" value="DALDHYDRTASE"/>
</dbReference>
<dbReference type="InterPro" id="IPR030656">
    <property type="entry name" value="ALAD_AS"/>
</dbReference>
<sequence length="326" mass="37007">MKRFRRLRMQDNLRPLIREHSLSLHDLVYPLFIVEGEGIKEEIPSMPDVYHFSIDKLKDELDELDALGLKTLLIFGVPDSKDSHGHSAYDEKGIVQKAVRAIKSHNDSFYVITDVCMCSYTDHGHCGIIDDSGNVMNDITTEYLAQIALSHVKAGADMVAPSDMMDGRIKAMRDHLDENGFEYVPIMSYALKYSSNYYGPFRVAADSSPKFGNRKRYQMDYHNKREILDIVHEDIQDGADLIMVKPAMMYLDLIQKVKENCSKPVVAYNVSGEYSLIKQGIISGLVDEAIIYETMIGFKRAGADIIITYFAKEIVRKWLSDDNSAI</sequence>
<keyword evidence="7 11" id="KW-0456">Lyase</keyword>
<evidence type="ECO:0000313" key="14">
    <source>
        <dbReference type="Proteomes" id="UP000614200"/>
    </source>
</evidence>
<dbReference type="Pfam" id="PF00490">
    <property type="entry name" value="ALAD"/>
    <property type="match status" value="1"/>
</dbReference>
<dbReference type="InterPro" id="IPR013785">
    <property type="entry name" value="Aldolase_TIM"/>
</dbReference>
<dbReference type="Proteomes" id="UP000614200">
    <property type="component" value="Unassembled WGS sequence"/>
</dbReference>